<dbReference type="InterPro" id="IPR031127">
    <property type="entry name" value="E3_UB_ligase_RBR"/>
</dbReference>
<dbReference type="AlphaFoldDB" id="A0A6A6RA29"/>
<dbReference type="Gene3D" id="1.20.120.1750">
    <property type="match status" value="1"/>
</dbReference>
<dbReference type="Proteomes" id="UP000799750">
    <property type="component" value="Unassembled WGS sequence"/>
</dbReference>
<evidence type="ECO:0000256" key="4">
    <source>
        <dbReference type="ARBA" id="ARBA00022723"/>
    </source>
</evidence>
<sequence length="348" mass="38986">MDGSRKRKAEEASLAERNLKIPTQSTGIYTGVSTSALIECEVCLDEKAADAFPTKTTASCEHNQTICRGCIEQTITSQVDDNITKIFCPHSDCSEVLSHTDVKAHSTKETFSRYDDLVTFQAVRSMESFIPCPKARCRGGHFHEAGVAEPIFTCKSCRAKYCVVCNAPWHRNLTCEQFAIKKKAKLERQAKSAEKAAAVAEMLAEKAAREAEATEKKRLEEEAAEAAAKAAELEAAQLKKQEQDSVNLIREISKECPGKGCGWRIQKNNGCDHMTCTRCGHQFCWLCRTSWTPIIQNGNHFHDQSCKHYRPLHDPEPPHAAVEPDEYDEYIDGYNEELLNETLAWYSS</sequence>
<dbReference type="PROSITE" id="PS51873">
    <property type="entry name" value="TRIAD"/>
    <property type="match status" value="1"/>
</dbReference>
<dbReference type="InterPro" id="IPR001841">
    <property type="entry name" value="Znf_RING"/>
</dbReference>
<dbReference type="GO" id="GO:0061630">
    <property type="term" value="F:ubiquitin protein ligase activity"/>
    <property type="evidence" value="ECO:0007669"/>
    <property type="project" value="UniProtKB-EC"/>
</dbReference>
<dbReference type="GO" id="GO:0008270">
    <property type="term" value="F:zinc ion binding"/>
    <property type="evidence" value="ECO:0007669"/>
    <property type="project" value="UniProtKB-KW"/>
</dbReference>
<keyword evidence="6 9" id="KW-0863">Zinc-finger</keyword>
<evidence type="ECO:0000256" key="5">
    <source>
        <dbReference type="ARBA" id="ARBA00022737"/>
    </source>
</evidence>
<evidence type="ECO:0000256" key="8">
    <source>
        <dbReference type="ARBA" id="ARBA00022833"/>
    </source>
</evidence>
<organism evidence="13 14">
    <name type="scientific">Lophium mytilinum</name>
    <dbReference type="NCBI Taxonomy" id="390894"/>
    <lineage>
        <taxon>Eukaryota</taxon>
        <taxon>Fungi</taxon>
        <taxon>Dikarya</taxon>
        <taxon>Ascomycota</taxon>
        <taxon>Pezizomycotina</taxon>
        <taxon>Dothideomycetes</taxon>
        <taxon>Pleosporomycetidae</taxon>
        <taxon>Mytilinidiales</taxon>
        <taxon>Mytilinidiaceae</taxon>
        <taxon>Lophium</taxon>
    </lineage>
</organism>
<proteinExistence type="predicted"/>
<keyword evidence="10" id="KW-0175">Coiled coil</keyword>
<keyword evidence="5" id="KW-0677">Repeat</keyword>
<protein>
    <recommendedName>
        <fullName evidence="2">RBR-type E3 ubiquitin transferase</fullName>
        <ecNumber evidence="2">2.3.2.31</ecNumber>
    </recommendedName>
</protein>
<evidence type="ECO:0000256" key="10">
    <source>
        <dbReference type="SAM" id="Coils"/>
    </source>
</evidence>
<evidence type="ECO:0000256" key="1">
    <source>
        <dbReference type="ARBA" id="ARBA00001798"/>
    </source>
</evidence>
<dbReference type="PROSITE" id="PS50089">
    <property type="entry name" value="ZF_RING_2"/>
    <property type="match status" value="1"/>
</dbReference>
<dbReference type="CDD" id="cd20335">
    <property type="entry name" value="BRcat_RBR"/>
    <property type="match status" value="1"/>
</dbReference>
<dbReference type="InterPro" id="IPR002867">
    <property type="entry name" value="IBR_dom"/>
</dbReference>
<evidence type="ECO:0000259" key="12">
    <source>
        <dbReference type="PROSITE" id="PS51873"/>
    </source>
</evidence>
<evidence type="ECO:0000256" key="7">
    <source>
        <dbReference type="ARBA" id="ARBA00022786"/>
    </source>
</evidence>
<dbReference type="SMART" id="SM00647">
    <property type="entry name" value="IBR"/>
    <property type="match status" value="2"/>
</dbReference>
<evidence type="ECO:0000313" key="14">
    <source>
        <dbReference type="Proteomes" id="UP000799750"/>
    </source>
</evidence>
<keyword evidence="8" id="KW-0862">Zinc</keyword>
<dbReference type="Pfam" id="PF01485">
    <property type="entry name" value="IBR"/>
    <property type="match status" value="2"/>
</dbReference>
<evidence type="ECO:0000313" key="13">
    <source>
        <dbReference type="EMBL" id="KAF2501529.1"/>
    </source>
</evidence>
<feature type="domain" description="RING-type" evidence="12">
    <location>
        <begin position="36"/>
        <end position="306"/>
    </location>
</feature>
<keyword evidence="4" id="KW-0479">Metal-binding</keyword>
<reference evidence="13" key="1">
    <citation type="journal article" date="2020" name="Stud. Mycol.">
        <title>101 Dothideomycetes genomes: a test case for predicting lifestyles and emergence of pathogens.</title>
        <authorList>
            <person name="Haridas S."/>
            <person name="Albert R."/>
            <person name="Binder M."/>
            <person name="Bloem J."/>
            <person name="Labutti K."/>
            <person name="Salamov A."/>
            <person name="Andreopoulos B."/>
            <person name="Baker S."/>
            <person name="Barry K."/>
            <person name="Bills G."/>
            <person name="Bluhm B."/>
            <person name="Cannon C."/>
            <person name="Castanera R."/>
            <person name="Culley D."/>
            <person name="Daum C."/>
            <person name="Ezra D."/>
            <person name="Gonzalez J."/>
            <person name="Henrissat B."/>
            <person name="Kuo A."/>
            <person name="Liang C."/>
            <person name="Lipzen A."/>
            <person name="Lutzoni F."/>
            <person name="Magnuson J."/>
            <person name="Mondo S."/>
            <person name="Nolan M."/>
            <person name="Ohm R."/>
            <person name="Pangilinan J."/>
            <person name="Park H.-J."/>
            <person name="Ramirez L."/>
            <person name="Alfaro M."/>
            <person name="Sun H."/>
            <person name="Tritt A."/>
            <person name="Yoshinaga Y."/>
            <person name="Zwiers L.-H."/>
            <person name="Turgeon B."/>
            <person name="Goodwin S."/>
            <person name="Spatafora J."/>
            <person name="Crous P."/>
            <person name="Grigoriev I."/>
        </authorList>
    </citation>
    <scope>NUCLEOTIDE SEQUENCE</scope>
    <source>
        <strain evidence="13">CBS 269.34</strain>
    </source>
</reference>
<comment type="catalytic activity">
    <reaction evidence="1">
        <text>[E2 ubiquitin-conjugating enzyme]-S-ubiquitinyl-L-cysteine + [acceptor protein]-L-lysine = [E2 ubiquitin-conjugating enzyme]-L-cysteine + [acceptor protein]-N(6)-ubiquitinyl-L-lysine.</text>
        <dbReference type="EC" id="2.3.2.31"/>
    </reaction>
</comment>
<dbReference type="InterPro" id="IPR044066">
    <property type="entry name" value="TRIAD_supradom"/>
</dbReference>
<feature type="domain" description="RING-type" evidence="11">
    <location>
        <begin position="40"/>
        <end position="89"/>
    </location>
</feature>
<gene>
    <name evidence="13" type="ORF">BU16DRAFT_534187</name>
</gene>
<dbReference type="PANTHER" id="PTHR11685">
    <property type="entry name" value="RBR FAMILY RING FINGER AND IBR DOMAIN-CONTAINING"/>
    <property type="match status" value="1"/>
</dbReference>
<dbReference type="InterPro" id="IPR013083">
    <property type="entry name" value="Znf_RING/FYVE/PHD"/>
</dbReference>
<dbReference type="Gene3D" id="3.30.40.10">
    <property type="entry name" value="Zinc/RING finger domain, C3HC4 (zinc finger)"/>
    <property type="match status" value="1"/>
</dbReference>
<dbReference type="EMBL" id="MU004182">
    <property type="protein sequence ID" value="KAF2501529.1"/>
    <property type="molecule type" value="Genomic_DNA"/>
</dbReference>
<dbReference type="EC" id="2.3.2.31" evidence="2"/>
<keyword evidence="14" id="KW-1185">Reference proteome</keyword>
<evidence type="ECO:0000256" key="9">
    <source>
        <dbReference type="PROSITE-ProRule" id="PRU00175"/>
    </source>
</evidence>
<accession>A0A6A6RA29</accession>
<name>A0A6A6RA29_9PEZI</name>
<keyword evidence="3" id="KW-0808">Transferase</keyword>
<evidence type="ECO:0000256" key="3">
    <source>
        <dbReference type="ARBA" id="ARBA00022679"/>
    </source>
</evidence>
<evidence type="ECO:0000259" key="11">
    <source>
        <dbReference type="PROSITE" id="PS50089"/>
    </source>
</evidence>
<evidence type="ECO:0000256" key="2">
    <source>
        <dbReference type="ARBA" id="ARBA00012251"/>
    </source>
</evidence>
<feature type="coiled-coil region" evidence="10">
    <location>
        <begin position="176"/>
        <end position="243"/>
    </location>
</feature>
<dbReference type="OrthoDB" id="1431934at2759"/>
<evidence type="ECO:0000256" key="6">
    <source>
        <dbReference type="ARBA" id="ARBA00022771"/>
    </source>
</evidence>
<dbReference type="SUPFAM" id="SSF57850">
    <property type="entry name" value="RING/U-box"/>
    <property type="match status" value="3"/>
</dbReference>
<keyword evidence="7" id="KW-0833">Ubl conjugation pathway</keyword>
<dbReference type="GO" id="GO:0016567">
    <property type="term" value="P:protein ubiquitination"/>
    <property type="evidence" value="ECO:0007669"/>
    <property type="project" value="InterPro"/>
</dbReference>